<keyword evidence="2" id="KW-1185">Reference proteome</keyword>
<dbReference type="Proteomes" id="UP001139311">
    <property type="component" value="Unassembled WGS sequence"/>
</dbReference>
<reference evidence="1" key="1">
    <citation type="submission" date="2021-10" db="EMBL/GenBank/DDBJ databases">
        <title>Roseicella aerolatum sp. nov., isolated from aerosols of e-waste dismantling site.</title>
        <authorList>
            <person name="Qin T."/>
        </authorList>
    </citation>
    <scope>NUCLEOTIDE SEQUENCE</scope>
    <source>
        <strain evidence="1">GB24</strain>
    </source>
</reference>
<name>A0A9X1L9Z7_9PROT</name>
<dbReference type="AlphaFoldDB" id="A0A9X1L9Z7"/>
<accession>A0A9X1L9Z7</accession>
<proteinExistence type="predicted"/>
<organism evidence="1 2">
    <name type="scientific">Roseicella aerolata</name>
    <dbReference type="NCBI Taxonomy" id="2883479"/>
    <lineage>
        <taxon>Bacteria</taxon>
        <taxon>Pseudomonadati</taxon>
        <taxon>Pseudomonadota</taxon>
        <taxon>Alphaproteobacteria</taxon>
        <taxon>Acetobacterales</taxon>
        <taxon>Roseomonadaceae</taxon>
        <taxon>Roseicella</taxon>
    </lineage>
</organism>
<evidence type="ECO:0000313" key="1">
    <source>
        <dbReference type="EMBL" id="MCB4824274.1"/>
    </source>
</evidence>
<dbReference type="RefSeq" id="WP_226611816.1">
    <property type="nucleotide sequence ID" value="NZ_JAJAQI010000039.1"/>
</dbReference>
<evidence type="ECO:0000313" key="2">
    <source>
        <dbReference type="Proteomes" id="UP001139311"/>
    </source>
</evidence>
<sequence>MRDALEQLLFRRYPGFYVGRHMPLTENLMGFGFTHGDGWFAIVDVLSGLATQVMDRTGKRIIASQVKEKLGGLRFYMRRADDFIGYARALGERYSYRVSELSGRPGVLQIGDGHYCTLAPGERAGYGPVEPRDTPLLGVGEPGALDRLREGYQRVDKMPPPQGQHNMLRQSGAIWSHILWR</sequence>
<dbReference type="EMBL" id="JAJAQI010000039">
    <property type="protein sequence ID" value="MCB4824274.1"/>
    <property type="molecule type" value="Genomic_DNA"/>
</dbReference>
<protein>
    <submittedName>
        <fullName evidence="1">Uncharacterized protein</fullName>
    </submittedName>
</protein>
<gene>
    <name evidence="1" type="ORF">LHA35_21315</name>
</gene>
<comment type="caution">
    <text evidence="1">The sequence shown here is derived from an EMBL/GenBank/DDBJ whole genome shotgun (WGS) entry which is preliminary data.</text>
</comment>